<dbReference type="GO" id="GO:0016787">
    <property type="term" value="F:hydrolase activity"/>
    <property type="evidence" value="ECO:0007669"/>
    <property type="project" value="UniProtKB-KW"/>
</dbReference>
<reference evidence="2" key="1">
    <citation type="submission" date="2016-10" db="EMBL/GenBank/DDBJ databases">
        <title>Sequence of Gallionella enrichment culture.</title>
        <authorList>
            <person name="Poehlein A."/>
            <person name="Muehling M."/>
            <person name="Daniel R."/>
        </authorList>
    </citation>
    <scope>NUCLEOTIDE SEQUENCE</scope>
</reference>
<evidence type="ECO:0000259" key="1">
    <source>
        <dbReference type="Pfam" id="PF00561"/>
    </source>
</evidence>
<dbReference type="GO" id="GO:0016020">
    <property type="term" value="C:membrane"/>
    <property type="evidence" value="ECO:0007669"/>
    <property type="project" value="TreeGrafter"/>
</dbReference>
<dbReference type="InterPro" id="IPR050266">
    <property type="entry name" value="AB_hydrolase_sf"/>
</dbReference>
<feature type="domain" description="AB hydrolase-1" evidence="1">
    <location>
        <begin position="30"/>
        <end position="246"/>
    </location>
</feature>
<dbReference type="Pfam" id="PF00561">
    <property type="entry name" value="Abhydrolase_1"/>
    <property type="match status" value="1"/>
</dbReference>
<accession>A0A1J5QCQ7</accession>
<sequence>MNTPPAIRRAFADLSIGQVHYASCGDARAPAVLLLHQTPRSWAEYREALPLIGRNYRAIAMDTPGFGDSAPLPGPASIEAWAAVAAELLDALGIARSHAVGHHTGGVIALALAAGYPTRVASLVLSSTPYTGDAFRRARREQPPIDAVEPRADGGHLAALWQRRSAFYPPGRPELLEAFVRDALKVSGEVEAGHRAVAAYRMEDAIGQVSQPTLLIRAGADPYAAPHTPELLARLPRANVVDIEDGMVPLPDQLPRAFASAVLDFLATQAPR</sequence>
<dbReference type="EC" id="3.7.1.8" evidence="2"/>
<dbReference type="AlphaFoldDB" id="A0A1J5QCQ7"/>
<evidence type="ECO:0000313" key="2">
    <source>
        <dbReference type="EMBL" id="OIQ81200.1"/>
    </source>
</evidence>
<dbReference type="PRINTS" id="PR00111">
    <property type="entry name" value="ABHYDROLASE"/>
</dbReference>
<dbReference type="PANTHER" id="PTHR43798:SF33">
    <property type="entry name" value="HYDROLASE, PUTATIVE (AFU_ORTHOLOGUE AFUA_2G14860)-RELATED"/>
    <property type="match status" value="1"/>
</dbReference>
<keyword evidence="2" id="KW-0378">Hydrolase</keyword>
<dbReference type="SUPFAM" id="SSF53474">
    <property type="entry name" value="alpha/beta-Hydrolases"/>
    <property type="match status" value="1"/>
</dbReference>
<organism evidence="2">
    <name type="scientific">mine drainage metagenome</name>
    <dbReference type="NCBI Taxonomy" id="410659"/>
    <lineage>
        <taxon>unclassified sequences</taxon>
        <taxon>metagenomes</taxon>
        <taxon>ecological metagenomes</taxon>
    </lineage>
</organism>
<dbReference type="InterPro" id="IPR029058">
    <property type="entry name" value="AB_hydrolase_fold"/>
</dbReference>
<name>A0A1J5QCQ7_9ZZZZ</name>
<gene>
    <name evidence="2" type="primary">bphD_2</name>
    <name evidence="2" type="ORF">GALL_370280</name>
</gene>
<dbReference type="Gene3D" id="3.40.50.1820">
    <property type="entry name" value="alpha/beta hydrolase"/>
    <property type="match status" value="1"/>
</dbReference>
<dbReference type="InterPro" id="IPR000073">
    <property type="entry name" value="AB_hydrolase_1"/>
</dbReference>
<comment type="caution">
    <text evidence="2">The sequence shown here is derived from an EMBL/GenBank/DDBJ whole genome shotgun (WGS) entry which is preliminary data.</text>
</comment>
<dbReference type="PANTHER" id="PTHR43798">
    <property type="entry name" value="MONOACYLGLYCEROL LIPASE"/>
    <property type="match status" value="1"/>
</dbReference>
<dbReference type="EMBL" id="MLJW01000955">
    <property type="protein sequence ID" value="OIQ81200.1"/>
    <property type="molecule type" value="Genomic_DNA"/>
</dbReference>
<proteinExistence type="predicted"/>
<protein>
    <submittedName>
        <fullName evidence="2">2-hydroxy-6-oxo-6-phenylhexa-2,4-dienoate hydrolase</fullName>
        <ecNumber evidence="2">3.7.1.8</ecNumber>
    </submittedName>
</protein>